<evidence type="ECO:0000256" key="3">
    <source>
        <dbReference type="ARBA" id="ARBA00022722"/>
    </source>
</evidence>
<feature type="non-terminal residue" evidence="8">
    <location>
        <position position="1"/>
    </location>
</feature>
<dbReference type="Proteomes" id="UP000257109">
    <property type="component" value="Unassembled WGS sequence"/>
</dbReference>
<dbReference type="Pfam" id="PF17917">
    <property type="entry name" value="RT_RNaseH"/>
    <property type="match status" value="1"/>
</dbReference>
<evidence type="ECO:0000313" key="9">
    <source>
        <dbReference type="Proteomes" id="UP000257109"/>
    </source>
</evidence>
<evidence type="ECO:0000256" key="4">
    <source>
        <dbReference type="ARBA" id="ARBA00022759"/>
    </source>
</evidence>
<dbReference type="InterPro" id="IPR041373">
    <property type="entry name" value="RT_RNaseH"/>
</dbReference>
<evidence type="ECO:0000259" key="7">
    <source>
        <dbReference type="Pfam" id="PF17917"/>
    </source>
</evidence>
<evidence type="ECO:0000256" key="1">
    <source>
        <dbReference type="ARBA" id="ARBA00022679"/>
    </source>
</evidence>
<name>A0A371H8R0_MUCPR</name>
<keyword evidence="9" id="KW-1185">Reference proteome</keyword>
<evidence type="ECO:0000256" key="2">
    <source>
        <dbReference type="ARBA" id="ARBA00022695"/>
    </source>
</evidence>
<dbReference type="OrthoDB" id="1730596at2759"/>
<evidence type="ECO:0000313" key="8">
    <source>
        <dbReference type="EMBL" id="RDX99192.1"/>
    </source>
</evidence>
<keyword evidence="2" id="KW-0548">Nucleotidyltransferase</keyword>
<dbReference type="SUPFAM" id="SSF56672">
    <property type="entry name" value="DNA/RNA polymerases"/>
    <property type="match status" value="1"/>
</dbReference>
<keyword evidence="1" id="KW-0808">Transferase</keyword>
<dbReference type="PANTHER" id="PTHR48475:SF1">
    <property type="entry name" value="RNASE H TYPE-1 DOMAIN-CONTAINING PROTEIN"/>
    <property type="match status" value="1"/>
</dbReference>
<dbReference type="PANTHER" id="PTHR48475">
    <property type="entry name" value="RIBONUCLEASE H"/>
    <property type="match status" value="1"/>
</dbReference>
<reference evidence="8" key="1">
    <citation type="submission" date="2018-05" db="EMBL/GenBank/DDBJ databases">
        <title>Draft genome of Mucuna pruriens seed.</title>
        <authorList>
            <person name="Nnadi N.E."/>
            <person name="Vos R."/>
            <person name="Hasami M.H."/>
            <person name="Devisetty U.K."/>
            <person name="Aguiy J.C."/>
        </authorList>
    </citation>
    <scope>NUCLEOTIDE SEQUENCE [LARGE SCALE GENOMIC DNA]</scope>
    <source>
        <strain evidence="8">JCA_2017</strain>
    </source>
</reference>
<sequence length="112" mass="12916">MECQEAFDKIKRYLKNPPLLVLVAPGRPLILYLTLLEESMGCHATKRLKPYMLSHITWLVAKNDPVKYIFEKPVLTGRIARWQMALSEYDILYVSQRAIKGSALAEQLAYHP</sequence>
<dbReference type="AlphaFoldDB" id="A0A371H8R0"/>
<keyword evidence="4" id="KW-0255">Endonuclease</keyword>
<evidence type="ECO:0000256" key="6">
    <source>
        <dbReference type="ARBA" id="ARBA00022918"/>
    </source>
</evidence>
<organism evidence="8 9">
    <name type="scientific">Mucuna pruriens</name>
    <name type="common">Velvet bean</name>
    <name type="synonym">Dolichos pruriens</name>
    <dbReference type="NCBI Taxonomy" id="157652"/>
    <lineage>
        <taxon>Eukaryota</taxon>
        <taxon>Viridiplantae</taxon>
        <taxon>Streptophyta</taxon>
        <taxon>Embryophyta</taxon>
        <taxon>Tracheophyta</taxon>
        <taxon>Spermatophyta</taxon>
        <taxon>Magnoliopsida</taxon>
        <taxon>eudicotyledons</taxon>
        <taxon>Gunneridae</taxon>
        <taxon>Pentapetalae</taxon>
        <taxon>rosids</taxon>
        <taxon>fabids</taxon>
        <taxon>Fabales</taxon>
        <taxon>Fabaceae</taxon>
        <taxon>Papilionoideae</taxon>
        <taxon>50 kb inversion clade</taxon>
        <taxon>NPAAA clade</taxon>
        <taxon>indigoferoid/millettioid clade</taxon>
        <taxon>Phaseoleae</taxon>
        <taxon>Mucuna</taxon>
    </lineage>
</organism>
<feature type="domain" description="Reverse transcriptase RNase H-like" evidence="7">
    <location>
        <begin position="43"/>
        <end position="89"/>
    </location>
</feature>
<proteinExistence type="predicted"/>
<dbReference type="GO" id="GO:0016787">
    <property type="term" value="F:hydrolase activity"/>
    <property type="evidence" value="ECO:0007669"/>
    <property type="project" value="UniProtKB-KW"/>
</dbReference>
<accession>A0A371H8R0</accession>
<keyword evidence="6" id="KW-0695">RNA-directed DNA polymerase</keyword>
<protein>
    <recommendedName>
        <fullName evidence="7">Reverse transcriptase RNase H-like domain-containing protein</fullName>
    </recommendedName>
</protein>
<dbReference type="GO" id="GO:0004519">
    <property type="term" value="F:endonuclease activity"/>
    <property type="evidence" value="ECO:0007669"/>
    <property type="project" value="UniProtKB-KW"/>
</dbReference>
<evidence type="ECO:0000256" key="5">
    <source>
        <dbReference type="ARBA" id="ARBA00022801"/>
    </source>
</evidence>
<keyword evidence="5" id="KW-0378">Hydrolase</keyword>
<dbReference type="InterPro" id="IPR043502">
    <property type="entry name" value="DNA/RNA_pol_sf"/>
</dbReference>
<comment type="caution">
    <text evidence="8">The sequence shown here is derived from an EMBL/GenBank/DDBJ whole genome shotgun (WGS) entry which is preliminary data.</text>
</comment>
<gene>
    <name evidence="8" type="ORF">CR513_17775</name>
</gene>
<dbReference type="EMBL" id="QJKJ01003281">
    <property type="protein sequence ID" value="RDX99192.1"/>
    <property type="molecule type" value="Genomic_DNA"/>
</dbReference>
<dbReference type="GO" id="GO:0003964">
    <property type="term" value="F:RNA-directed DNA polymerase activity"/>
    <property type="evidence" value="ECO:0007669"/>
    <property type="project" value="UniProtKB-KW"/>
</dbReference>
<keyword evidence="3" id="KW-0540">Nuclease</keyword>